<keyword evidence="3" id="KW-1185">Reference proteome</keyword>
<dbReference type="AlphaFoldDB" id="A0A8H7W5S6"/>
<dbReference type="OrthoDB" id="10502644at2759"/>
<feature type="region of interest" description="Disordered" evidence="1">
    <location>
        <begin position="215"/>
        <end position="274"/>
    </location>
</feature>
<feature type="compositionally biased region" description="Polar residues" evidence="1">
    <location>
        <begin position="229"/>
        <end position="245"/>
    </location>
</feature>
<accession>A0A8H7W5S6</accession>
<evidence type="ECO:0000313" key="3">
    <source>
        <dbReference type="Proteomes" id="UP000664132"/>
    </source>
</evidence>
<protein>
    <submittedName>
        <fullName evidence="2">Uncharacterized protein</fullName>
    </submittedName>
</protein>
<reference evidence="2" key="1">
    <citation type="submission" date="2021-02" db="EMBL/GenBank/DDBJ databases">
        <title>Genome sequence Cadophora malorum strain M34.</title>
        <authorList>
            <person name="Stefanovic E."/>
            <person name="Vu D."/>
            <person name="Scully C."/>
            <person name="Dijksterhuis J."/>
            <person name="Roader J."/>
            <person name="Houbraken J."/>
        </authorList>
    </citation>
    <scope>NUCLEOTIDE SEQUENCE</scope>
    <source>
        <strain evidence="2">M34</strain>
    </source>
</reference>
<sequence>MRERHELDMKHAPEMSDKELALRYTGWVWDCTILEQETIVSIAMGSNIYDRLVRELRDKASLTNAQIEAINAWQKDFKSRLEWLTSSNYFLKTLQDHGEAIRVFQISRVRKSALIHERPTYNINVTESDVRIEFQREFDISREAEVMSHPTLSPTELLQLRLGSDRMYYASCGFMPPELFVAAELAAICGAGEAVNVKKVWDWLPKDIAALAGGIPPMEPSRNPIGNAEPSQQSSRAQNFTTAAASDTDGIERAAPTSKKPVFSRSGQETKPKK</sequence>
<proteinExistence type="predicted"/>
<dbReference type="EMBL" id="JAFJYH010000431">
    <property type="protein sequence ID" value="KAG4411869.1"/>
    <property type="molecule type" value="Genomic_DNA"/>
</dbReference>
<comment type="caution">
    <text evidence="2">The sequence shown here is derived from an EMBL/GenBank/DDBJ whole genome shotgun (WGS) entry which is preliminary data.</text>
</comment>
<organism evidence="2 3">
    <name type="scientific">Cadophora malorum</name>
    <dbReference type="NCBI Taxonomy" id="108018"/>
    <lineage>
        <taxon>Eukaryota</taxon>
        <taxon>Fungi</taxon>
        <taxon>Dikarya</taxon>
        <taxon>Ascomycota</taxon>
        <taxon>Pezizomycotina</taxon>
        <taxon>Leotiomycetes</taxon>
        <taxon>Helotiales</taxon>
        <taxon>Ploettnerulaceae</taxon>
        <taxon>Cadophora</taxon>
    </lineage>
</organism>
<gene>
    <name evidence="2" type="ORF">IFR04_014986</name>
</gene>
<dbReference type="Proteomes" id="UP000664132">
    <property type="component" value="Unassembled WGS sequence"/>
</dbReference>
<evidence type="ECO:0000313" key="2">
    <source>
        <dbReference type="EMBL" id="KAG4411869.1"/>
    </source>
</evidence>
<name>A0A8H7W5S6_9HELO</name>
<evidence type="ECO:0000256" key="1">
    <source>
        <dbReference type="SAM" id="MobiDB-lite"/>
    </source>
</evidence>